<accession>A0A2W2AMM0</accession>
<dbReference type="InterPro" id="IPR006311">
    <property type="entry name" value="TAT_signal"/>
</dbReference>
<comment type="caution">
    <text evidence="7">The sequence shown here is derived from an EMBL/GenBank/DDBJ whole genome shotgun (WGS) entry which is preliminary data.</text>
</comment>
<keyword evidence="5" id="KW-1133">Transmembrane helix</keyword>
<dbReference type="Pfam" id="PF00496">
    <property type="entry name" value="SBP_bac_5"/>
    <property type="match status" value="1"/>
</dbReference>
<keyword evidence="4" id="KW-0732">Signal</keyword>
<dbReference type="Proteomes" id="UP000248795">
    <property type="component" value="Unassembled WGS sequence"/>
</dbReference>
<dbReference type="GO" id="GO:0030288">
    <property type="term" value="C:outer membrane-bounded periplasmic space"/>
    <property type="evidence" value="ECO:0007669"/>
    <property type="project" value="UniProtKB-ARBA"/>
</dbReference>
<dbReference type="Gene3D" id="3.90.76.10">
    <property type="entry name" value="Dipeptide-binding Protein, Domain 1"/>
    <property type="match status" value="1"/>
</dbReference>
<evidence type="ECO:0000313" key="8">
    <source>
        <dbReference type="Proteomes" id="UP000248795"/>
    </source>
</evidence>
<dbReference type="CDD" id="cd08503">
    <property type="entry name" value="PBP2_NikA_DppA_OppA_like_17"/>
    <property type="match status" value="1"/>
</dbReference>
<keyword evidence="8" id="KW-1185">Reference proteome</keyword>
<sequence>MKLKAAEKAVGLGKLSRRDFIQFVMASGVTLAAAQAMFTRAARAEPKQGGTFKAAVGHGQTTDSLDPATWSNGFTFAWGKSVMGAPLVQISPKNEIIPHVAESFEPTDGAKKWVAKIRKGITFHNGKTLTADDVVATINYHIAPDSKSPAKGVLSNLVSVKTDGPDTVVFELSGGNADFPYLVSDYHLAIYPSEGGKIQWDKGIGAGPYILESFEPGVKLTAKRNPNYFGKTYFDAVEVLSIIDVAARTNAYLSGEVHFIDRADLKTIDMLKNAPDTSLYNVSGTALYSAPMLVDVAPFDKLEVRQALKWAINRQELVDKILYGYGSAGNDNMLAPSLKYAIQPEPVYNYDPEKAKSLLKKAGMENLTVDLSASDAAFPGGVDAALLMAEQAKAAGITINVVREPNDSYWDNVWIKKPWCQCYWGGRPTADAFLSISMAADAAWNDTKWKNPRFNELLVAARAETDEAKRQAMYAECQQLMHDDGGQVVLMFNNYVGALSNKIGHEEAFNTDFDHDGGFMYERWWMA</sequence>
<evidence type="ECO:0000259" key="6">
    <source>
        <dbReference type="Pfam" id="PF00496"/>
    </source>
</evidence>
<dbReference type="GO" id="GO:0015833">
    <property type="term" value="P:peptide transport"/>
    <property type="evidence" value="ECO:0007669"/>
    <property type="project" value="TreeGrafter"/>
</dbReference>
<keyword evidence="5" id="KW-0812">Transmembrane</keyword>
<dbReference type="InterPro" id="IPR039424">
    <property type="entry name" value="SBP_5"/>
</dbReference>
<keyword evidence="3" id="KW-0813">Transport</keyword>
<dbReference type="SUPFAM" id="SSF53850">
    <property type="entry name" value="Periplasmic binding protein-like II"/>
    <property type="match status" value="1"/>
</dbReference>
<keyword evidence="5" id="KW-0472">Membrane</keyword>
<feature type="domain" description="Solute-binding protein family 5" evidence="6">
    <location>
        <begin position="95"/>
        <end position="432"/>
    </location>
</feature>
<gene>
    <name evidence="7" type="ORF">DK847_13045</name>
</gene>
<evidence type="ECO:0000256" key="1">
    <source>
        <dbReference type="ARBA" id="ARBA00004418"/>
    </source>
</evidence>
<dbReference type="PANTHER" id="PTHR30290:SF10">
    <property type="entry name" value="PERIPLASMIC OLIGOPEPTIDE-BINDING PROTEIN-RELATED"/>
    <property type="match status" value="1"/>
</dbReference>
<reference evidence="8" key="1">
    <citation type="submission" date="2018-06" db="EMBL/GenBank/DDBJ databases">
        <title>Aestuariibacter litoralis strain KCTC 52945T.</title>
        <authorList>
            <person name="Li X."/>
            <person name="Salam N."/>
            <person name="Li J.-L."/>
            <person name="Chen Y.-M."/>
            <person name="Yang Z.-W."/>
            <person name="Zhang L.-Y."/>
            <person name="Han M.-X."/>
            <person name="Xiao M."/>
            <person name="Li W.-J."/>
        </authorList>
    </citation>
    <scope>NUCLEOTIDE SEQUENCE [LARGE SCALE GENOMIC DNA]</scope>
    <source>
        <strain evidence="8">KCTC 52945</strain>
    </source>
</reference>
<dbReference type="PIRSF" id="PIRSF002741">
    <property type="entry name" value="MppA"/>
    <property type="match status" value="1"/>
</dbReference>
<dbReference type="GO" id="GO:0043190">
    <property type="term" value="C:ATP-binding cassette (ABC) transporter complex"/>
    <property type="evidence" value="ECO:0007669"/>
    <property type="project" value="InterPro"/>
</dbReference>
<dbReference type="EMBL" id="QKVK01000005">
    <property type="protein sequence ID" value="PZF76745.1"/>
    <property type="molecule type" value="Genomic_DNA"/>
</dbReference>
<evidence type="ECO:0000256" key="5">
    <source>
        <dbReference type="SAM" id="Phobius"/>
    </source>
</evidence>
<dbReference type="GO" id="GO:1904680">
    <property type="term" value="F:peptide transmembrane transporter activity"/>
    <property type="evidence" value="ECO:0007669"/>
    <property type="project" value="TreeGrafter"/>
</dbReference>
<comment type="similarity">
    <text evidence="2">Belongs to the bacterial solute-binding protein 5 family.</text>
</comment>
<dbReference type="InterPro" id="IPR030678">
    <property type="entry name" value="Peptide/Ni-bd"/>
</dbReference>
<evidence type="ECO:0000313" key="7">
    <source>
        <dbReference type="EMBL" id="PZF76745.1"/>
    </source>
</evidence>
<evidence type="ECO:0000256" key="4">
    <source>
        <dbReference type="ARBA" id="ARBA00022729"/>
    </source>
</evidence>
<dbReference type="Gene3D" id="3.10.105.10">
    <property type="entry name" value="Dipeptide-binding Protein, Domain 3"/>
    <property type="match status" value="1"/>
</dbReference>
<dbReference type="PROSITE" id="PS51318">
    <property type="entry name" value="TAT"/>
    <property type="match status" value="1"/>
</dbReference>
<evidence type="ECO:0000256" key="3">
    <source>
        <dbReference type="ARBA" id="ARBA00022448"/>
    </source>
</evidence>
<dbReference type="InterPro" id="IPR000914">
    <property type="entry name" value="SBP_5_dom"/>
</dbReference>
<protein>
    <submittedName>
        <fullName evidence="7">Peptide ABC transporter substrate-binding protein</fullName>
    </submittedName>
</protein>
<comment type="subcellular location">
    <subcellularLocation>
        <location evidence="1">Periplasm</location>
    </subcellularLocation>
</comment>
<dbReference type="PANTHER" id="PTHR30290">
    <property type="entry name" value="PERIPLASMIC BINDING COMPONENT OF ABC TRANSPORTER"/>
    <property type="match status" value="1"/>
</dbReference>
<feature type="transmembrane region" description="Helical" evidence="5">
    <location>
        <begin position="20"/>
        <end position="38"/>
    </location>
</feature>
<organism evidence="7 8">
    <name type="scientific">Aestuariivirga litoralis</name>
    <dbReference type="NCBI Taxonomy" id="2650924"/>
    <lineage>
        <taxon>Bacteria</taxon>
        <taxon>Pseudomonadati</taxon>
        <taxon>Pseudomonadota</taxon>
        <taxon>Alphaproteobacteria</taxon>
        <taxon>Hyphomicrobiales</taxon>
        <taxon>Aestuariivirgaceae</taxon>
        <taxon>Aestuariivirga</taxon>
    </lineage>
</organism>
<evidence type="ECO:0000256" key="2">
    <source>
        <dbReference type="ARBA" id="ARBA00005695"/>
    </source>
</evidence>
<dbReference type="Gene3D" id="3.40.190.10">
    <property type="entry name" value="Periplasmic binding protein-like II"/>
    <property type="match status" value="1"/>
</dbReference>
<name>A0A2W2AMM0_9HYPH</name>
<dbReference type="AlphaFoldDB" id="A0A2W2AMM0"/>
<proteinExistence type="inferred from homology"/>